<comment type="caution">
    <text evidence="3">The sequence shown here is derived from an EMBL/GenBank/DDBJ whole genome shotgun (WGS) entry which is preliminary data.</text>
</comment>
<dbReference type="Proteomes" id="UP000319732">
    <property type="component" value="Unassembled WGS sequence"/>
</dbReference>
<evidence type="ECO:0000313" key="3">
    <source>
        <dbReference type="EMBL" id="TQV78781.1"/>
    </source>
</evidence>
<feature type="chain" id="PRO_5021900273" evidence="1">
    <location>
        <begin position="23"/>
        <end position="263"/>
    </location>
</feature>
<evidence type="ECO:0000313" key="4">
    <source>
        <dbReference type="Proteomes" id="UP000319732"/>
    </source>
</evidence>
<gene>
    <name evidence="3" type="ORF">FKG94_12225</name>
</gene>
<reference evidence="3 4" key="1">
    <citation type="submission" date="2019-06" db="EMBL/GenBank/DDBJ databases">
        <title>Whole genome sequence for Cellvibrionaceae sp. R142.</title>
        <authorList>
            <person name="Wang G."/>
        </authorList>
    </citation>
    <scope>NUCLEOTIDE SEQUENCE [LARGE SCALE GENOMIC DNA]</scope>
    <source>
        <strain evidence="3 4">R142</strain>
    </source>
</reference>
<dbReference type="InterPro" id="IPR033399">
    <property type="entry name" value="TP_0789-like"/>
</dbReference>
<sequence length="263" mass="29585">MKTLIPLIVMVSALALSIPTVAETPQEKGFRIAAKSDRMDRGFGSSIAQLEMTLKNAAGQTTTRTLEIKTQEKPNEDVGDKSVTLFFTPPDVEGTALLSHAKILDSDDQWLYLPELARVKRISSSNKSGPFVGSEFAFEDLTAAELGKYSYEWLEETTLDGMAVDKIKQTPRYKRSGYTYLIAYIDQDISQLRKIEFYNRGATHFKTLTQSEFKNYGGTIYRPMMQEMNNHLTGKSTTLRAKSYKFGIDLDDNEFKPSALSQL</sequence>
<accession>A0A545TNN4</accession>
<evidence type="ECO:0000256" key="1">
    <source>
        <dbReference type="SAM" id="SignalP"/>
    </source>
</evidence>
<dbReference type="AlphaFoldDB" id="A0A545TNN4"/>
<dbReference type="CDD" id="cd16329">
    <property type="entry name" value="LolA_like"/>
    <property type="match status" value="1"/>
</dbReference>
<dbReference type="Gene3D" id="2.50.20.10">
    <property type="entry name" value="Lipoprotein localisation LolA/LolB/LppX"/>
    <property type="match status" value="1"/>
</dbReference>
<keyword evidence="4" id="KW-1185">Reference proteome</keyword>
<keyword evidence="1" id="KW-0732">Signal</keyword>
<name>A0A545TNN4_9GAMM</name>
<keyword evidence="3" id="KW-0449">Lipoprotein</keyword>
<proteinExistence type="predicted"/>
<organism evidence="3 4">
    <name type="scientific">Exilibacterium tricleocarpae</name>
    <dbReference type="NCBI Taxonomy" id="2591008"/>
    <lineage>
        <taxon>Bacteria</taxon>
        <taxon>Pseudomonadati</taxon>
        <taxon>Pseudomonadota</taxon>
        <taxon>Gammaproteobacteria</taxon>
        <taxon>Cellvibrionales</taxon>
        <taxon>Cellvibrionaceae</taxon>
        <taxon>Exilibacterium</taxon>
    </lineage>
</organism>
<dbReference type="RefSeq" id="WP_142904616.1">
    <property type="nucleotide sequence ID" value="NZ_ML660093.1"/>
</dbReference>
<protein>
    <submittedName>
        <fullName evidence="3">Outer membrane lipoprotein-sorting protein</fullName>
    </submittedName>
</protein>
<dbReference type="OrthoDB" id="9803781at2"/>
<feature type="signal peptide" evidence="1">
    <location>
        <begin position="1"/>
        <end position="22"/>
    </location>
</feature>
<evidence type="ECO:0000259" key="2">
    <source>
        <dbReference type="Pfam" id="PF17131"/>
    </source>
</evidence>
<dbReference type="Pfam" id="PF17131">
    <property type="entry name" value="LolA_like"/>
    <property type="match status" value="1"/>
</dbReference>
<dbReference type="EMBL" id="VHSG01000012">
    <property type="protein sequence ID" value="TQV78781.1"/>
    <property type="molecule type" value="Genomic_DNA"/>
</dbReference>
<feature type="domain" description="Uncharacterized protein TP-0789" evidence="2">
    <location>
        <begin position="80"/>
        <end position="261"/>
    </location>
</feature>